<dbReference type="InterPro" id="IPR029058">
    <property type="entry name" value="AB_hydrolase_fold"/>
</dbReference>
<dbReference type="GO" id="GO:0017171">
    <property type="term" value="F:serine hydrolase activity"/>
    <property type="evidence" value="ECO:0007669"/>
    <property type="project" value="TreeGrafter"/>
</dbReference>
<dbReference type="EMBL" id="OA573207">
    <property type="protein sequence ID" value="CAD7204802.1"/>
    <property type="molecule type" value="Genomic_DNA"/>
</dbReference>
<dbReference type="Gene3D" id="3.40.50.1820">
    <property type="entry name" value="alpha/beta hydrolase"/>
    <property type="match status" value="1"/>
</dbReference>
<dbReference type="PANTHER" id="PTHR46331">
    <property type="entry name" value="VALACYCLOVIR HYDROLASE"/>
    <property type="match status" value="1"/>
</dbReference>
<reference evidence="1" key="1">
    <citation type="submission" date="2020-11" db="EMBL/GenBank/DDBJ databases">
        <authorList>
            <person name="Tran Van P."/>
        </authorList>
    </citation>
    <scope>NUCLEOTIDE SEQUENCE</scope>
</reference>
<organism evidence="1">
    <name type="scientific">Timema douglasi</name>
    <name type="common">Walking stick</name>
    <dbReference type="NCBI Taxonomy" id="61478"/>
    <lineage>
        <taxon>Eukaryota</taxon>
        <taxon>Metazoa</taxon>
        <taxon>Ecdysozoa</taxon>
        <taxon>Arthropoda</taxon>
        <taxon>Hexapoda</taxon>
        <taxon>Insecta</taxon>
        <taxon>Pterygota</taxon>
        <taxon>Neoptera</taxon>
        <taxon>Polyneoptera</taxon>
        <taxon>Phasmatodea</taxon>
        <taxon>Timematodea</taxon>
        <taxon>Timematoidea</taxon>
        <taxon>Timematidae</taxon>
        <taxon>Timema</taxon>
    </lineage>
</organism>
<evidence type="ECO:0000313" key="1">
    <source>
        <dbReference type="EMBL" id="CAD7204802.1"/>
    </source>
</evidence>
<accession>A0A7R8VU84</accession>
<dbReference type="AlphaFoldDB" id="A0A7R8VU84"/>
<gene>
    <name evidence="1" type="ORF">TDIB3V08_LOCUS10959</name>
</gene>
<sequence>MAYDDHDYLMSSMEKFVARLVHIYNNGGDVCKDALSQIHCPVLVMHGEGDLLVFDEHPRYLVEHIKGAKLEWFKSGKHHIHLKCPDKFNRLVEDFLTEQLGQKSVISSKL</sequence>
<proteinExistence type="predicted"/>
<evidence type="ECO:0008006" key="2">
    <source>
        <dbReference type="Google" id="ProtNLM"/>
    </source>
</evidence>
<dbReference type="SUPFAM" id="SSF53474">
    <property type="entry name" value="alpha/beta-Hydrolases"/>
    <property type="match status" value="1"/>
</dbReference>
<dbReference type="PANTHER" id="PTHR46331:SF2">
    <property type="entry name" value="VALACYCLOVIR HYDROLASE"/>
    <property type="match status" value="1"/>
</dbReference>
<protein>
    <recommendedName>
        <fullName evidence="2">Serine aminopeptidase S33 domain-containing protein</fullName>
    </recommendedName>
</protein>
<name>A0A7R8VU84_TIMDO</name>